<dbReference type="AlphaFoldDB" id="E0Q5M5"/>
<sequence>MGVVPYVMKGGSRGVSAWDSQKPASQCALMNKVRVCADSVILVRDIHEIVRKIPYCYA</sequence>
<protein>
    <submittedName>
        <fullName evidence="1">Uncharacterized protein</fullName>
    </submittedName>
</protein>
<dbReference type="HOGENOM" id="CLU_2970175_0_0_11"/>
<evidence type="ECO:0000313" key="1">
    <source>
        <dbReference type="EMBL" id="EFM41949.1"/>
    </source>
</evidence>
<organism evidence="1 2">
    <name type="scientific">Bifidobacterium dentium ATCC 27679</name>
    <dbReference type="NCBI Taxonomy" id="871562"/>
    <lineage>
        <taxon>Bacteria</taxon>
        <taxon>Bacillati</taxon>
        <taxon>Actinomycetota</taxon>
        <taxon>Actinomycetes</taxon>
        <taxon>Bifidobacteriales</taxon>
        <taxon>Bifidobacteriaceae</taxon>
        <taxon>Bifidobacterium</taxon>
    </lineage>
</organism>
<accession>E0Q5M5</accession>
<comment type="caution">
    <text evidence="1">The sequence shown here is derived from an EMBL/GenBank/DDBJ whole genome shotgun (WGS) entry which is preliminary data.</text>
</comment>
<evidence type="ECO:0000313" key="2">
    <source>
        <dbReference type="Proteomes" id="UP000003323"/>
    </source>
</evidence>
<name>E0Q5M5_9BIFI</name>
<dbReference type="EMBL" id="AEEQ01000007">
    <property type="protein sequence ID" value="EFM41949.1"/>
    <property type="molecule type" value="Genomic_DNA"/>
</dbReference>
<dbReference type="Proteomes" id="UP000003323">
    <property type="component" value="Unassembled WGS sequence"/>
</dbReference>
<reference evidence="1 2" key="1">
    <citation type="submission" date="2010-08" db="EMBL/GenBank/DDBJ databases">
        <authorList>
            <person name="Muzny D."/>
            <person name="Qin X."/>
            <person name="Deng J."/>
            <person name="Jiang H."/>
            <person name="Liu Y."/>
            <person name="Qu J."/>
            <person name="Song X.-Z."/>
            <person name="Zhang L."/>
            <person name="Thornton R."/>
            <person name="Coyle M."/>
            <person name="Francisco L."/>
            <person name="Jackson L."/>
            <person name="Javaid M."/>
            <person name="Korchina V."/>
            <person name="Kovar C."/>
            <person name="Mata R."/>
            <person name="Mathew T."/>
            <person name="Ngo R."/>
            <person name="Nguyen L."/>
            <person name="Nguyen N."/>
            <person name="Okwuonu G."/>
            <person name="Ongeri F."/>
            <person name="Pham C."/>
            <person name="Simmons D."/>
            <person name="Wilczek-Boney K."/>
            <person name="Hale W."/>
            <person name="Jakkamsetti A."/>
            <person name="Pham P."/>
            <person name="Ruth R."/>
            <person name="San Lucas F."/>
            <person name="Warren J."/>
            <person name="Zhang J."/>
            <person name="Zhao Z."/>
            <person name="Zhou C."/>
            <person name="Zhu D."/>
            <person name="Lee S."/>
            <person name="Bess C."/>
            <person name="Blankenburg K."/>
            <person name="Forbes L."/>
            <person name="Fu Q."/>
            <person name="Gubbala S."/>
            <person name="Hirani K."/>
            <person name="Jayaseelan J.C."/>
            <person name="Lara F."/>
            <person name="Munidasa M."/>
            <person name="Palculict T."/>
            <person name="Patil S."/>
            <person name="Pu L.-L."/>
            <person name="Saada N."/>
            <person name="Tang L."/>
            <person name="Weissenberger G."/>
            <person name="Zhu Y."/>
            <person name="Hemphill L."/>
            <person name="Shang Y."/>
            <person name="Youmans B."/>
            <person name="Ayvaz T."/>
            <person name="Ross M."/>
            <person name="Santibanez J."/>
            <person name="Aqrawi P."/>
            <person name="Gross S."/>
            <person name="Joshi V."/>
            <person name="Fowler G."/>
            <person name="Nazareth L."/>
            <person name="Reid J."/>
            <person name="Worley K."/>
            <person name="Petrosino J."/>
            <person name="Highlander S."/>
            <person name="Gibbs R."/>
        </authorList>
    </citation>
    <scope>NUCLEOTIDE SEQUENCE [LARGE SCALE GENOMIC DNA]</scope>
    <source>
        <strain evidence="1 2">ATCC 27679</strain>
    </source>
</reference>
<proteinExistence type="predicted"/>
<gene>
    <name evidence="1" type="ORF">HMPREF0168_0432</name>
</gene>